<evidence type="ECO:0008006" key="5">
    <source>
        <dbReference type="Google" id="ProtNLM"/>
    </source>
</evidence>
<evidence type="ECO:0000256" key="1">
    <source>
        <dbReference type="SAM" id="MobiDB-lite"/>
    </source>
</evidence>
<keyword evidence="2" id="KW-0732">Signal</keyword>
<comment type="caution">
    <text evidence="3">The sequence shown here is derived from an EMBL/GenBank/DDBJ whole genome shotgun (WGS) entry which is preliminary data.</text>
</comment>
<reference evidence="3 4" key="1">
    <citation type="submission" date="2020-08" db="EMBL/GenBank/DDBJ databases">
        <title>Sequencing the genomes of 1000 actinobacteria strains.</title>
        <authorList>
            <person name="Klenk H.-P."/>
        </authorList>
    </citation>
    <scope>NUCLEOTIDE SEQUENCE [LARGE SCALE GENOMIC DNA]</scope>
    <source>
        <strain evidence="3 4">DSM 45859</strain>
    </source>
</reference>
<dbReference type="PROSITE" id="PS51257">
    <property type="entry name" value="PROKAR_LIPOPROTEIN"/>
    <property type="match status" value="1"/>
</dbReference>
<accession>A0A840IRR9</accession>
<evidence type="ECO:0000256" key="2">
    <source>
        <dbReference type="SAM" id="SignalP"/>
    </source>
</evidence>
<dbReference type="Proteomes" id="UP000581769">
    <property type="component" value="Unassembled WGS sequence"/>
</dbReference>
<evidence type="ECO:0000313" key="4">
    <source>
        <dbReference type="Proteomes" id="UP000581769"/>
    </source>
</evidence>
<evidence type="ECO:0000313" key="3">
    <source>
        <dbReference type="EMBL" id="MBB4683724.1"/>
    </source>
</evidence>
<feature type="compositionally biased region" description="Low complexity" evidence="1">
    <location>
        <begin position="26"/>
        <end position="42"/>
    </location>
</feature>
<feature type="signal peptide" evidence="2">
    <location>
        <begin position="1"/>
        <end position="20"/>
    </location>
</feature>
<sequence>MISRNFVVTCGSVVVAVVLAGCSSGTPNPNTSPSASAPTDSAQDVSLPYAGAPKVSNPLQSSLLGAQPCQEGLTSSQLTDVLGKVVAGSPTTTAGLGVSCTWTNSEKGSSVDVAYDTATNDGLSSWYQNTKPKAVVWQPTQVQGFPAVAHVTNGGAPDEFCQVTVGINDQRTIDVSVGLGPAKKGKLNPCQAAEQVADMVMTNLRQKAGS</sequence>
<organism evidence="3 4">
    <name type="scientific">Amycolatopsis jiangsuensis</name>
    <dbReference type="NCBI Taxonomy" id="1181879"/>
    <lineage>
        <taxon>Bacteria</taxon>
        <taxon>Bacillati</taxon>
        <taxon>Actinomycetota</taxon>
        <taxon>Actinomycetes</taxon>
        <taxon>Pseudonocardiales</taxon>
        <taxon>Pseudonocardiaceae</taxon>
        <taxon>Amycolatopsis</taxon>
    </lineage>
</organism>
<name>A0A840IRR9_9PSEU</name>
<feature type="chain" id="PRO_5039477522" description="DUF3558 domain-containing protein" evidence="2">
    <location>
        <begin position="21"/>
        <end position="210"/>
    </location>
</feature>
<dbReference type="Pfam" id="PF12079">
    <property type="entry name" value="DUF3558"/>
    <property type="match status" value="1"/>
</dbReference>
<dbReference type="AlphaFoldDB" id="A0A840IRR9"/>
<protein>
    <recommendedName>
        <fullName evidence="5">DUF3558 domain-containing protein</fullName>
    </recommendedName>
</protein>
<keyword evidence="4" id="KW-1185">Reference proteome</keyword>
<feature type="region of interest" description="Disordered" evidence="1">
    <location>
        <begin position="26"/>
        <end position="50"/>
    </location>
</feature>
<gene>
    <name evidence="3" type="ORF">BJY18_001209</name>
</gene>
<dbReference type="InterPro" id="IPR024520">
    <property type="entry name" value="DUF3558"/>
</dbReference>
<dbReference type="RefSeq" id="WP_184778398.1">
    <property type="nucleotide sequence ID" value="NZ_JACHMG010000001.1"/>
</dbReference>
<proteinExistence type="predicted"/>
<dbReference type="EMBL" id="JACHMG010000001">
    <property type="protein sequence ID" value="MBB4683724.1"/>
    <property type="molecule type" value="Genomic_DNA"/>
</dbReference>